<evidence type="ECO:0000313" key="4">
    <source>
        <dbReference type="Proteomes" id="UP000182987"/>
    </source>
</evidence>
<dbReference type="Proteomes" id="UP000182987">
    <property type="component" value="Chromosome"/>
</dbReference>
<dbReference type="OrthoDB" id="9801510at2"/>
<dbReference type="Gene3D" id="3.40.190.10">
    <property type="entry name" value="Periplasmic binding protein-like II"/>
    <property type="match status" value="2"/>
</dbReference>
<dbReference type="Pfam" id="PF12849">
    <property type="entry name" value="PBP_like_2"/>
    <property type="match status" value="1"/>
</dbReference>
<dbReference type="InterPro" id="IPR024370">
    <property type="entry name" value="PBP_domain"/>
</dbReference>
<keyword evidence="4" id="KW-1185">Reference proteome</keyword>
<dbReference type="PANTHER" id="PTHR42996">
    <property type="entry name" value="PHOSPHATE-BINDING PROTEIN PSTS"/>
    <property type="match status" value="1"/>
</dbReference>
<gene>
    <name evidence="3" type="ORF">BJI69_20495</name>
</gene>
<evidence type="ECO:0000259" key="2">
    <source>
        <dbReference type="Pfam" id="PF12849"/>
    </source>
</evidence>
<accession>A0A0G9H3F0</accession>
<evidence type="ECO:0000256" key="1">
    <source>
        <dbReference type="ARBA" id="ARBA00008725"/>
    </source>
</evidence>
<dbReference type="PANTHER" id="PTHR42996:SF1">
    <property type="entry name" value="PHOSPHATE-BINDING PROTEIN PSTS"/>
    <property type="match status" value="1"/>
</dbReference>
<dbReference type="EMBL" id="CP017480">
    <property type="protein sequence ID" value="APG06043.1"/>
    <property type="molecule type" value="Genomic_DNA"/>
</dbReference>
<dbReference type="KEGG" id="lrz:BJI69_20495"/>
<proteinExistence type="inferred from homology"/>
<protein>
    <recommendedName>
        <fullName evidence="2">PBP domain-containing protein</fullName>
    </recommendedName>
</protein>
<dbReference type="SUPFAM" id="SSF53850">
    <property type="entry name" value="Periplasmic binding protein-like II"/>
    <property type="match status" value="1"/>
</dbReference>
<dbReference type="RefSeq" id="WP_046969336.1">
    <property type="nucleotide sequence ID" value="NZ_CP017480.1"/>
</dbReference>
<dbReference type="InterPro" id="IPR050962">
    <property type="entry name" value="Phosphate-bind_PstS"/>
</dbReference>
<dbReference type="STRING" id="1440763.BJI69_20495"/>
<reference evidence="4" key="1">
    <citation type="submission" date="2016-09" db="EMBL/GenBank/DDBJ databases">
        <authorList>
            <person name="Lysoe E."/>
        </authorList>
    </citation>
    <scope>NUCLEOTIDE SEQUENCE [LARGE SCALE GENOMIC DNA]</scope>
    <source>
        <strain evidence="4">LJ96T</strain>
    </source>
</reference>
<comment type="similarity">
    <text evidence="1">Belongs to the PstS family.</text>
</comment>
<dbReference type="AlphaFoldDB" id="A0A0G9H3F0"/>
<dbReference type="PATRIC" id="fig|1440763.5.peg.3961"/>
<name>A0A0G9H3F0_9GAMM</name>
<sequence length="459" mass="46311">MFKRNAMGNTRTKIIAGAVMLAIGLSAAGAAMSTDVFGGGATLPAGAYVGFNFNGVVPAAKLSTNATTNNLDPSAPAPVGVASGSLFGAWAATSGNHVSFCQTGSGNGKKIFDNTDGASPAHALTATDFCDGNAFVAPSKTSGFGASLATIVNPHFAASDAPMSQSEYGWFFSPGNKTAKYTQPVQFPAVVGAVALVLHNSNISAPVNLNDVDVCRVFNGQATKWSDLGLPADASGDNFSVVFRSDGSGTSFSLSNHLAAVCGTVGTAHFIADQAFGTVASQFFPSGLPTRFIGVSGNPAVVNTIANTQSTIGYAEAANFKNVASANPSLTYATVNSFDPFALPASITLATVNDRGITGVDSNGRPVTGVLAPITQAGCMNLVEPSTYATSTTRYPIIAVSYLIANNTGNGVDTAAVQGLIGSAYGSHTGVTTIGTGTGYAFATVLPTVSAKVTTCIKS</sequence>
<organism evidence="3 4">
    <name type="scientific">Luteibacter rhizovicinus DSM 16549</name>
    <dbReference type="NCBI Taxonomy" id="1440763"/>
    <lineage>
        <taxon>Bacteria</taxon>
        <taxon>Pseudomonadati</taxon>
        <taxon>Pseudomonadota</taxon>
        <taxon>Gammaproteobacteria</taxon>
        <taxon>Lysobacterales</taxon>
        <taxon>Rhodanobacteraceae</taxon>
        <taxon>Luteibacter</taxon>
    </lineage>
</organism>
<feature type="domain" description="PBP" evidence="2">
    <location>
        <begin position="94"/>
        <end position="417"/>
    </location>
</feature>
<evidence type="ECO:0000313" key="3">
    <source>
        <dbReference type="EMBL" id="APG06043.1"/>
    </source>
</evidence>